<evidence type="ECO:0000256" key="10">
    <source>
        <dbReference type="HAMAP-Rule" id="MF_00268"/>
    </source>
</evidence>
<proteinExistence type="inferred from homology"/>
<dbReference type="SMART" id="SM00382">
    <property type="entry name" value="AAA"/>
    <property type="match status" value="1"/>
</dbReference>
<dbReference type="InterPro" id="IPR020584">
    <property type="entry name" value="DNA_recomb/repair_RecA_CS"/>
</dbReference>
<dbReference type="InterPro" id="IPR013765">
    <property type="entry name" value="DNA_recomb/repair_RecA"/>
</dbReference>
<evidence type="ECO:0000256" key="1">
    <source>
        <dbReference type="ARBA" id="ARBA00009391"/>
    </source>
</evidence>
<keyword evidence="17" id="KW-1185">Reference proteome</keyword>
<keyword evidence="7 10" id="KW-0233">DNA recombination</keyword>
<accession>A0ABX1KX13</accession>
<evidence type="ECO:0000313" key="16">
    <source>
        <dbReference type="EMBL" id="NLR18467.1"/>
    </source>
</evidence>
<evidence type="ECO:0000256" key="5">
    <source>
        <dbReference type="ARBA" id="ARBA00022840"/>
    </source>
</evidence>
<comment type="caution">
    <text evidence="16">The sequence shown here is derived from an EMBL/GenBank/DDBJ whole genome shotgun (WGS) entry which is preliminary data.</text>
</comment>
<dbReference type="InterPro" id="IPR049261">
    <property type="entry name" value="RecA-like_C"/>
</dbReference>
<dbReference type="InterPro" id="IPR020588">
    <property type="entry name" value="RecA_ATP-bd"/>
</dbReference>
<feature type="domain" description="RecA family profile 2" evidence="15">
    <location>
        <begin position="199"/>
        <end position="272"/>
    </location>
</feature>
<dbReference type="HAMAP" id="MF_00268">
    <property type="entry name" value="RecA"/>
    <property type="match status" value="1"/>
</dbReference>
<dbReference type="PROSITE" id="PS50162">
    <property type="entry name" value="RECA_2"/>
    <property type="match status" value="1"/>
</dbReference>
<dbReference type="InterPro" id="IPR049428">
    <property type="entry name" value="RecA-like_N"/>
</dbReference>
<dbReference type="Pfam" id="PF00154">
    <property type="entry name" value="RecA_N"/>
    <property type="match status" value="1"/>
</dbReference>
<feature type="domain" description="RecA family profile 1" evidence="14">
    <location>
        <begin position="35"/>
        <end position="194"/>
    </location>
</feature>
<feature type="compositionally biased region" description="Basic and acidic residues" evidence="13">
    <location>
        <begin position="350"/>
        <end position="360"/>
    </location>
</feature>
<dbReference type="SUPFAM" id="SSF54752">
    <property type="entry name" value="RecA protein, C-terminal domain"/>
    <property type="match status" value="1"/>
</dbReference>
<dbReference type="InterPro" id="IPR027417">
    <property type="entry name" value="P-loop_NTPase"/>
</dbReference>
<keyword evidence="8 10" id="KW-0234">DNA repair</keyword>
<feature type="compositionally biased region" description="Polar residues" evidence="13">
    <location>
        <begin position="337"/>
        <end position="346"/>
    </location>
</feature>
<keyword evidence="6 10" id="KW-0238">DNA-binding</keyword>
<dbReference type="PANTHER" id="PTHR45900:SF1">
    <property type="entry name" value="MITOCHONDRIAL DNA REPAIR PROTEIN RECA HOMOLOG-RELATED"/>
    <property type="match status" value="1"/>
</dbReference>
<comment type="subcellular location">
    <subcellularLocation>
        <location evidence="10">Cytoplasm</location>
    </subcellularLocation>
</comment>
<keyword evidence="5 10" id="KW-0067">ATP-binding</keyword>
<keyword evidence="10" id="KW-0963">Cytoplasm</keyword>
<dbReference type="InterPro" id="IPR003593">
    <property type="entry name" value="AAA+_ATPase"/>
</dbReference>
<dbReference type="SUPFAM" id="SSF52540">
    <property type="entry name" value="P-loop containing nucleoside triphosphate hydrolases"/>
    <property type="match status" value="1"/>
</dbReference>
<dbReference type="Pfam" id="PF21096">
    <property type="entry name" value="RecA_C"/>
    <property type="match status" value="1"/>
</dbReference>
<dbReference type="PANTHER" id="PTHR45900">
    <property type="entry name" value="RECA"/>
    <property type="match status" value="1"/>
</dbReference>
<feature type="region of interest" description="Disordered" evidence="13">
    <location>
        <begin position="325"/>
        <end position="368"/>
    </location>
</feature>
<evidence type="ECO:0000259" key="15">
    <source>
        <dbReference type="PROSITE" id="PS50163"/>
    </source>
</evidence>
<evidence type="ECO:0000259" key="14">
    <source>
        <dbReference type="PROSITE" id="PS50162"/>
    </source>
</evidence>
<evidence type="ECO:0000256" key="3">
    <source>
        <dbReference type="ARBA" id="ARBA00022741"/>
    </source>
</evidence>
<name>A0ABX1KX13_9LACO</name>
<keyword evidence="9 10" id="KW-0742">SOS response</keyword>
<evidence type="ECO:0000256" key="12">
    <source>
        <dbReference type="RuleBase" id="RU004527"/>
    </source>
</evidence>
<evidence type="ECO:0000256" key="8">
    <source>
        <dbReference type="ARBA" id="ARBA00023204"/>
    </source>
</evidence>
<evidence type="ECO:0000256" key="4">
    <source>
        <dbReference type="ARBA" id="ARBA00022763"/>
    </source>
</evidence>
<reference evidence="16 17" key="1">
    <citation type="submission" date="2020-04" db="EMBL/GenBank/DDBJ databases">
        <title>A novel species of genus Lactobacillus that was isolated from fermented food Zha-chili.</title>
        <authorList>
            <person name="Zhang Z."/>
        </authorList>
    </citation>
    <scope>NUCLEOTIDE SEQUENCE [LARGE SCALE GENOMIC DNA]</scope>
    <source>
        <strain evidence="17">HBUAS51383</strain>
    </source>
</reference>
<gene>
    <name evidence="10 16" type="primary">recA</name>
    <name evidence="16" type="ORF">HC026_05960</name>
</gene>
<dbReference type="NCBIfam" id="TIGR02012">
    <property type="entry name" value="tigrfam_recA"/>
    <property type="match status" value="1"/>
</dbReference>
<keyword evidence="4 10" id="KW-0227">DNA damage</keyword>
<dbReference type="InterPro" id="IPR020587">
    <property type="entry name" value="RecA_monomer-monomer_interface"/>
</dbReference>
<evidence type="ECO:0000256" key="2">
    <source>
        <dbReference type="ARBA" id="ARBA00015553"/>
    </source>
</evidence>
<evidence type="ECO:0000256" key="13">
    <source>
        <dbReference type="SAM" id="MobiDB-lite"/>
    </source>
</evidence>
<dbReference type="PROSITE" id="PS00321">
    <property type="entry name" value="RECA_1"/>
    <property type="match status" value="1"/>
</dbReference>
<sequence length="368" mass="39542">MADERQAALDAALKKIEKNFGKGSIMRMGDKADTQISTISSGSLALDNALGVGGYPRGRIVEVYGPESSGKTTVALHAVAEVQKNGGTAAYIDAENALDPAYATHLGVNIDDLLLSQPDTGEQGLEIADALVASGAVDMIVVDSVAALVPRAEIDGEMGDAHVGLQARLMSQALRKLSGSINKTKTIAIFINQIREKVGVMFGNPETTPGGRALKFYATIRLEVRRAEQIKEGTDIIGNRVRIKVVKNKVAPPFKRAEVDIMYGTGISQTGELVDMAVDKDIVNKSGSWYSYGDDRIGQGRENAKTYLAEHPDVMDEVRTKVRKAYNMDGETEDDQAQQPDEQSVETLDLDAKDAVDSKPSKTKSAKS</sequence>
<dbReference type="Gene3D" id="3.40.50.300">
    <property type="entry name" value="P-loop containing nucleotide triphosphate hydrolases"/>
    <property type="match status" value="1"/>
</dbReference>
<dbReference type="EMBL" id="JAAXLJ010000007">
    <property type="protein sequence ID" value="NLR18467.1"/>
    <property type="molecule type" value="Genomic_DNA"/>
</dbReference>
<feature type="binding site" evidence="10">
    <location>
        <begin position="65"/>
        <end position="72"/>
    </location>
    <ligand>
        <name>ATP</name>
        <dbReference type="ChEBI" id="CHEBI:30616"/>
    </ligand>
</feature>
<evidence type="ECO:0000256" key="11">
    <source>
        <dbReference type="RuleBase" id="RU000526"/>
    </source>
</evidence>
<keyword evidence="3 10" id="KW-0547">Nucleotide-binding</keyword>
<comment type="similarity">
    <text evidence="1 10 12">Belongs to the RecA family.</text>
</comment>
<evidence type="ECO:0000313" key="17">
    <source>
        <dbReference type="Proteomes" id="UP000763447"/>
    </source>
</evidence>
<evidence type="ECO:0000256" key="6">
    <source>
        <dbReference type="ARBA" id="ARBA00023125"/>
    </source>
</evidence>
<organism evidence="16 17">
    <name type="scientific">Secundilactobacillus angelensis</name>
    <dbReference type="NCBI Taxonomy" id="2722706"/>
    <lineage>
        <taxon>Bacteria</taxon>
        <taxon>Bacillati</taxon>
        <taxon>Bacillota</taxon>
        <taxon>Bacilli</taxon>
        <taxon>Lactobacillales</taxon>
        <taxon>Lactobacillaceae</taxon>
        <taxon>Secundilactobacillus</taxon>
    </lineage>
</organism>
<comment type="function">
    <text evidence="10">Can catalyze the hydrolysis of ATP in the presence of single-stranded DNA, the ATP-dependent uptake of single-stranded DNA by duplex DNA, and the ATP-dependent hybridization of homologous single-stranded DNAs. It interacts with LexA causing its activation and leading to its autocatalytic cleavage.</text>
</comment>
<dbReference type="InterPro" id="IPR023400">
    <property type="entry name" value="RecA_C_sf"/>
</dbReference>
<dbReference type="Proteomes" id="UP000763447">
    <property type="component" value="Unassembled WGS sequence"/>
</dbReference>
<dbReference type="PROSITE" id="PS50163">
    <property type="entry name" value="RECA_3"/>
    <property type="match status" value="1"/>
</dbReference>
<evidence type="ECO:0000256" key="9">
    <source>
        <dbReference type="ARBA" id="ARBA00023236"/>
    </source>
</evidence>
<dbReference type="RefSeq" id="WP_168925079.1">
    <property type="nucleotide sequence ID" value="NZ_JAAXLJ010000007.1"/>
</dbReference>
<evidence type="ECO:0000256" key="7">
    <source>
        <dbReference type="ARBA" id="ARBA00023172"/>
    </source>
</evidence>
<protein>
    <recommendedName>
        <fullName evidence="2 10">Protein RecA</fullName>
    </recommendedName>
    <alternativeName>
        <fullName evidence="10 11">Recombinase A</fullName>
    </alternativeName>
</protein>
<dbReference type="CDD" id="cd00983">
    <property type="entry name" value="RecA"/>
    <property type="match status" value="1"/>
</dbReference>
<dbReference type="PRINTS" id="PR00142">
    <property type="entry name" value="RECA"/>
</dbReference>